<evidence type="ECO:0000259" key="4">
    <source>
        <dbReference type="Pfam" id="PF00933"/>
    </source>
</evidence>
<dbReference type="InterPro" id="IPR001764">
    <property type="entry name" value="Glyco_hydro_3_N"/>
</dbReference>
<dbReference type="FunFam" id="3.20.20.300:FF:000014">
    <property type="entry name" value="Beta-hexosaminidase, lipoprotein"/>
    <property type="match status" value="1"/>
</dbReference>
<dbReference type="SUPFAM" id="SSF51445">
    <property type="entry name" value="(Trans)glycosidases"/>
    <property type="match status" value="1"/>
</dbReference>
<name>A0A8I1DDD6_THEIN</name>
<evidence type="ECO:0000256" key="3">
    <source>
        <dbReference type="ARBA" id="ARBA00023295"/>
    </source>
</evidence>
<organism evidence="5 6">
    <name type="scientific">Thermoactinomyces intermedius</name>
    <dbReference type="NCBI Taxonomy" id="2024"/>
    <lineage>
        <taxon>Bacteria</taxon>
        <taxon>Bacillati</taxon>
        <taxon>Bacillota</taxon>
        <taxon>Bacilli</taxon>
        <taxon>Bacillales</taxon>
        <taxon>Thermoactinomycetaceae</taxon>
        <taxon>Thermoactinomyces</taxon>
    </lineage>
</organism>
<dbReference type="PANTHER" id="PTHR30480:SF16">
    <property type="entry name" value="GLYCOSIDE HYDROLASE FAMILY 3 DOMAIN PROTEIN"/>
    <property type="match status" value="1"/>
</dbReference>
<dbReference type="Pfam" id="PF00933">
    <property type="entry name" value="Glyco_hydro_3"/>
    <property type="match status" value="1"/>
</dbReference>
<dbReference type="SUPFAM" id="SSF52279">
    <property type="entry name" value="Beta-D-glucan exohydrolase, C-terminal domain"/>
    <property type="match status" value="1"/>
</dbReference>
<dbReference type="EC" id="3.2.1.52" evidence="5"/>
<dbReference type="InterPro" id="IPR036881">
    <property type="entry name" value="Glyco_hydro_3_C_sf"/>
</dbReference>
<protein>
    <submittedName>
        <fullName evidence="5">Beta-N-acetylhexosaminidase</fullName>
        <ecNumber evidence="5">3.2.1.52</ecNumber>
    </submittedName>
</protein>
<gene>
    <name evidence="5" type="primary">nagZ</name>
    <name evidence="5" type="ORF">I8U20_00415</name>
</gene>
<reference evidence="5 6" key="1">
    <citation type="submission" date="2020-12" db="EMBL/GenBank/DDBJ databases">
        <title>WGS of Thermoactinomyces spp.</title>
        <authorList>
            <person name="Cheng K."/>
        </authorList>
    </citation>
    <scope>NUCLEOTIDE SEQUENCE [LARGE SCALE GENOMIC DNA]</scope>
    <source>
        <strain evidence="6">CICC 10671\DSM 43846</strain>
    </source>
</reference>
<feature type="domain" description="Glycoside hydrolase family 3 N-terminal" evidence="4">
    <location>
        <begin position="64"/>
        <end position="396"/>
    </location>
</feature>
<dbReference type="Proteomes" id="UP000633619">
    <property type="component" value="Unassembled WGS sequence"/>
</dbReference>
<comment type="caution">
    <text evidence="5">The sequence shown here is derived from an EMBL/GenBank/DDBJ whole genome shotgun (WGS) entry which is preliminary data.</text>
</comment>
<dbReference type="AlphaFoldDB" id="A0A8I1DDD6"/>
<keyword evidence="3 5" id="KW-0326">Glycosidase</keyword>
<dbReference type="GO" id="GO:0005975">
    <property type="term" value="P:carbohydrate metabolic process"/>
    <property type="evidence" value="ECO:0007669"/>
    <property type="project" value="InterPro"/>
</dbReference>
<sequence length="599" mass="65279">MEGRQEEGEMDLRPKYLKYISFCLAVCMGAVTACSPSSSPGSGEKPMPEASSNWVEEQLKNMSLEEKIGQMFIVGFKGKGGNEQALTVNEQAKTLIEDYHVGGMIYFDRNVESPNQVAKLSNDLQKLALSSERKIPLFITVDQEGGKVARFKEGFTAFPGNMALGATQNKELAYQTGKQMGKELRAVGVNLNMAPVLDVNNNPENPVIGVRSFSEDPGLTAELGAELIRGFHDSGIYTIAKHFPGHGDTAVDSHVGLPEISHSMERLNQVELVPFKKAVSQGTDMVMSTHIIFPALEKEPGIPATLSEKVLTGLLRKQLNYDGIIITDDMEMGAIAENFGTREAVVRAIKAGADIVLVCHSLERQTQSIEAVKQAVEKGEIDEARIDESVRRILRLKAKDAFLKQPYTDVEKATELSNRPEAEKVARQTAEQGVTLVKDPAQHIPLKPENAKKLAVFTVNKPQAIAEVLKQNGYEADVNYVDSLKKTQVPALAEKAGNADAALVVINQVKENPAWIDLIQTLHAKRIPVIVWGMDVPYGLDQLPEGVTSIALYGSSRPLLEAGAKIMAGRIQSQGRLPVTLSKQYPFGWPGQESGNQGG</sequence>
<evidence type="ECO:0000313" key="6">
    <source>
        <dbReference type="Proteomes" id="UP000633619"/>
    </source>
</evidence>
<dbReference type="Gene3D" id="3.20.20.300">
    <property type="entry name" value="Glycoside hydrolase, family 3, N-terminal domain"/>
    <property type="match status" value="1"/>
</dbReference>
<comment type="similarity">
    <text evidence="1">Belongs to the glycosyl hydrolase 3 family.</text>
</comment>
<keyword evidence="2 5" id="KW-0378">Hydrolase</keyword>
<dbReference type="GO" id="GO:0004563">
    <property type="term" value="F:beta-N-acetylhexosaminidase activity"/>
    <property type="evidence" value="ECO:0007669"/>
    <property type="project" value="UniProtKB-EC"/>
</dbReference>
<evidence type="ECO:0000313" key="5">
    <source>
        <dbReference type="EMBL" id="MBH8593789.1"/>
    </source>
</evidence>
<dbReference type="GO" id="GO:0009254">
    <property type="term" value="P:peptidoglycan turnover"/>
    <property type="evidence" value="ECO:0007669"/>
    <property type="project" value="TreeGrafter"/>
</dbReference>
<evidence type="ECO:0000256" key="1">
    <source>
        <dbReference type="ARBA" id="ARBA00005336"/>
    </source>
</evidence>
<dbReference type="NCBIfam" id="NF003740">
    <property type="entry name" value="PRK05337.1"/>
    <property type="match status" value="1"/>
</dbReference>
<dbReference type="PANTHER" id="PTHR30480">
    <property type="entry name" value="BETA-HEXOSAMINIDASE-RELATED"/>
    <property type="match status" value="1"/>
</dbReference>
<dbReference type="PRINTS" id="PR00133">
    <property type="entry name" value="GLHYDRLASE3"/>
</dbReference>
<keyword evidence="6" id="KW-1185">Reference proteome</keyword>
<evidence type="ECO:0000256" key="2">
    <source>
        <dbReference type="ARBA" id="ARBA00022801"/>
    </source>
</evidence>
<dbReference type="InterPro" id="IPR036962">
    <property type="entry name" value="Glyco_hydro_3_N_sf"/>
</dbReference>
<dbReference type="EMBL" id="JAECVW010000001">
    <property type="protein sequence ID" value="MBH8593789.1"/>
    <property type="molecule type" value="Genomic_DNA"/>
</dbReference>
<dbReference type="Gene3D" id="3.40.50.1700">
    <property type="entry name" value="Glycoside hydrolase family 3 C-terminal domain"/>
    <property type="match status" value="1"/>
</dbReference>
<dbReference type="RefSeq" id="WP_181731136.1">
    <property type="nucleotide sequence ID" value="NZ_JACEIR010000001.1"/>
</dbReference>
<dbReference type="InterPro" id="IPR017853">
    <property type="entry name" value="GH"/>
</dbReference>
<proteinExistence type="inferred from homology"/>
<accession>A0A8I1DDD6</accession>
<dbReference type="InterPro" id="IPR050226">
    <property type="entry name" value="NagZ_Beta-hexosaminidase"/>
</dbReference>
<dbReference type="PROSITE" id="PS51257">
    <property type="entry name" value="PROKAR_LIPOPROTEIN"/>
    <property type="match status" value="1"/>
</dbReference>